<dbReference type="EMBL" id="FWXY01000002">
    <property type="protein sequence ID" value="SMC41638.1"/>
    <property type="molecule type" value="Genomic_DNA"/>
</dbReference>
<dbReference type="STRING" id="1121400.SAMN02746065_10217"/>
<gene>
    <name evidence="2" type="ORF">SAMN02746065_10217</name>
</gene>
<proteinExistence type="predicted"/>
<organism evidence="2 3">
    <name type="scientific">Desulfocicer vacuolatum DSM 3385</name>
    <dbReference type="NCBI Taxonomy" id="1121400"/>
    <lineage>
        <taxon>Bacteria</taxon>
        <taxon>Pseudomonadati</taxon>
        <taxon>Thermodesulfobacteriota</taxon>
        <taxon>Desulfobacteria</taxon>
        <taxon>Desulfobacterales</taxon>
        <taxon>Desulfobacteraceae</taxon>
        <taxon>Desulfocicer</taxon>
    </lineage>
</organism>
<keyword evidence="1" id="KW-0812">Transmembrane</keyword>
<feature type="transmembrane region" description="Helical" evidence="1">
    <location>
        <begin position="131"/>
        <end position="152"/>
    </location>
</feature>
<keyword evidence="1" id="KW-0472">Membrane</keyword>
<feature type="transmembrane region" description="Helical" evidence="1">
    <location>
        <begin position="96"/>
        <end position="119"/>
    </location>
</feature>
<evidence type="ECO:0000256" key="1">
    <source>
        <dbReference type="SAM" id="Phobius"/>
    </source>
</evidence>
<name>A0A1W1Z105_9BACT</name>
<dbReference type="RefSeq" id="WP_084066710.1">
    <property type="nucleotide sequence ID" value="NZ_FWXY01000002.1"/>
</dbReference>
<feature type="transmembrane region" description="Helical" evidence="1">
    <location>
        <begin position="71"/>
        <end position="90"/>
    </location>
</feature>
<dbReference type="AlphaFoldDB" id="A0A1W1Z105"/>
<reference evidence="2 3" key="1">
    <citation type="submission" date="2017-04" db="EMBL/GenBank/DDBJ databases">
        <authorList>
            <person name="Afonso C.L."/>
            <person name="Miller P.J."/>
            <person name="Scott M.A."/>
            <person name="Spackman E."/>
            <person name="Goraichik I."/>
            <person name="Dimitrov K.M."/>
            <person name="Suarez D.L."/>
            <person name="Swayne D.E."/>
        </authorList>
    </citation>
    <scope>NUCLEOTIDE SEQUENCE [LARGE SCALE GENOMIC DNA]</scope>
    <source>
        <strain evidence="2 3">DSM 3385</strain>
    </source>
</reference>
<protein>
    <submittedName>
        <fullName evidence="2">Rod shape-determining protein MreD</fullName>
    </submittedName>
</protein>
<keyword evidence="3" id="KW-1185">Reference proteome</keyword>
<dbReference type="Proteomes" id="UP000192418">
    <property type="component" value="Unassembled WGS sequence"/>
</dbReference>
<dbReference type="OrthoDB" id="5419700at2"/>
<evidence type="ECO:0000313" key="3">
    <source>
        <dbReference type="Proteomes" id="UP000192418"/>
    </source>
</evidence>
<evidence type="ECO:0000313" key="2">
    <source>
        <dbReference type="EMBL" id="SMC41638.1"/>
    </source>
</evidence>
<keyword evidence="1" id="KW-1133">Transmembrane helix</keyword>
<feature type="transmembrane region" description="Helical" evidence="1">
    <location>
        <begin position="34"/>
        <end position="59"/>
    </location>
</feature>
<sequence length="175" mass="19826">MNALFYLFLSLFLVIVQTTLVPEIAFLNCCFDLLIVNVLYVSLFTSHGIFILYVVALGWTMDCLSGVPSGFYISSYVWIYLFVFMLRHVIHAGNFIFIPVISAGAVAMEHGFLIFTLLVKQDGWFFSTADIVFMGKQIVVGFFMIPLLLVVVNKCKKGWDKKIQRVTGRKMGIRG</sequence>
<accession>A0A1W1Z105</accession>